<proteinExistence type="predicted"/>
<evidence type="ECO:0000313" key="2">
    <source>
        <dbReference type="EMBL" id="GAF87099.1"/>
    </source>
</evidence>
<accession>X0T1I4</accession>
<dbReference type="InterPro" id="IPR041236">
    <property type="entry name" value="PriA_C"/>
</dbReference>
<organism evidence="2">
    <name type="scientific">marine sediment metagenome</name>
    <dbReference type="NCBI Taxonomy" id="412755"/>
    <lineage>
        <taxon>unclassified sequences</taxon>
        <taxon>metagenomes</taxon>
        <taxon>ecological metagenomes</taxon>
    </lineage>
</organism>
<name>X0T1I4_9ZZZZ</name>
<feature type="domain" description="Primosomal protein N C-terminal" evidence="1">
    <location>
        <begin position="4"/>
        <end position="63"/>
    </location>
</feature>
<dbReference type="Pfam" id="PF18074">
    <property type="entry name" value="PriA_C"/>
    <property type="match status" value="1"/>
</dbReference>
<feature type="non-terminal residue" evidence="2">
    <location>
        <position position="1"/>
    </location>
</feature>
<protein>
    <recommendedName>
        <fullName evidence="1">Primosomal protein N C-terminal domain-containing protein</fullName>
    </recommendedName>
</protein>
<reference evidence="2" key="1">
    <citation type="journal article" date="2014" name="Front. Microbiol.">
        <title>High frequency of phylogenetically diverse reductive dehalogenase-homologous genes in deep subseafloor sedimentary metagenomes.</title>
        <authorList>
            <person name="Kawai M."/>
            <person name="Futagami T."/>
            <person name="Toyoda A."/>
            <person name="Takaki Y."/>
            <person name="Nishi S."/>
            <person name="Hori S."/>
            <person name="Arai W."/>
            <person name="Tsubouchi T."/>
            <person name="Morono Y."/>
            <person name="Uchiyama I."/>
            <person name="Ito T."/>
            <person name="Fujiyama A."/>
            <person name="Inagaki F."/>
            <person name="Takami H."/>
        </authorList>
    </citation>
    <scope>NUCLEOTIDE SEQUENCE</scope>
    <source>
        <strain evidence="2">Expedition CK06-06</strain>
    </source>
</reference>
<evidence type="ECO:0000259" key="1">
    <source>
        <dbReference type="Pfam" id="PF18074"/>
    </source>
</evidence>
<dbReference type="AlphaFoldDB" id="X0T1I4"/>
<gene>
    <name evidence="2" type="ORF">S01H1_30931</name>
</gene>
<sequence>AQTSGVELLGPAPSPLSRLRGRYRYQLLVKSHDPAPLRLAAETLVAAAARLPSGVTATVDSNPMNML</sequence>
<dbReference type="EMBL" id="BARS01019063">
    <property type="protein sequence ID" value="GAF87099.1"/>
    <property type="molecule type" value="Genomic_DNA"/>
</dbReference>
<comment type="caution">
    <text evidence="2">The sequence shown here is derived from an EMBL/GenBank/DDBJ whole genome shotgun (WGS) entry which is preliminary data.</text>
</comment>